<dbReference type="Proteomes" id="UP001501444">
    <property type="component" value="Unassembled WGS sequence"/>
</dbReference>
<dbReference type="RefSeq" id="WP_344611314.1">
    <property type="nucleotide sequence ID" value="NZ_BAAARV010000012.1"/>
</dbReference>
<keyword evidence="1" id="KW-1133">Transmembrane helix</keyword>
<reference evidence="2 3" key="1">
    <citation type="journal article" date="2019" name="Int. J. Syst. Evol. Microbiol.">
        <title>The Global Catalogue of Microorganisms (GCM) 10K type strain sequencing project: providing services to taxonomists for standard genome sequencing and annotation.</title>
        <authorList>
            <consortium name="The Broad Institute Genomics Platform"/>
            <consortium name="The Broad Institute Genome Sequencing Center for Infectious Disease"/>
            <person name="Wu L."/>
            <person name="Ma J."/>
        </authorList>
    </citation>
    <scope>NUCLEOTIDE SEQUENCE [LARGE SCALE GENOMIC DNA]</scope>
    <source>
        <strain evidence="2 3">JCM 3272</strain>
    </source>
</reference>
<name>A0ABN3FMN9_9ACTN</name>
<evidence type="ECO:0000313" key="2">
    <source>
        <dbReference type="EMBL" id="GAA2333647.1"/>
    </source>
</evidence>
<comment type="caution">
    <text evidence="2">The sequence shown here is derived from an EMBL/GenBank/DDBJ whole genome shotgun (WGS) entry which is preliminary data.</text>
</comment>
<evidence type="ECO:0000256" key="1">
    <source>
        <dbReference type="SAM" id="Phobius"/>
    </source>
</evidence>
<evidence type="ECO:0008006" key="4">
    <source>
        <dbReference type="Google" id="ProtNLM"/>
    </source>
</evidence>
<dbReference type="EMBL" id="BAAARV010000012">
    <property type="protein sequence ID" value="GAA2333647.1"/>
    <property type="molecule type" value="Genomic_DNA"/>
</dbReference>
<gene>
    <name evidence="2" type="ORF">GCM10010170_012970</name>
</gene>
<protein>
    <recommendedName>
        <fullName evidence="4">Orc1-like AAA ATPase domain-containing protein</fullName>
    </recommendedName>
</protein>
<organism evidence="2 3">
    <name type="scientific">Dactylosporangium salmoneum</name>
    <dbReference type="NCBI Taxonomy" id="53361"/>
    <lineage>
        <taxon>Bacteria</taxon>
        <taxon>Bacillati</taxon>
        <taxon>Actinomycetota</taxon>
        <taxon>Actinomycetes</taxon>
        <taxon>Micromonosporales</taxon>
        <taxon>Micromonosporaceae</taxon>
        <taxon>Dactylosporangium</taxon>
    </lineage>
</organism>
<accession>A0ABN3FMN9</accession>
<dbReference type="SUPFAM" id="SSF52540">
    <property type="entry name" value="P-loop containing nucleoside triphosphate hydrolases"/>
    <property type="match status" value="1"/>
</dbReference>
<proteinExistence type="predicted"/>
<keyword evidence="1" id="KW-0812">Transmembrane</keyword>
<keyword evidence="3" id="KW-1185">Reference proteome</keyword>
<evidence type="ECO:0000313" key="3">
    <source>
        <dbReference type="Proteomes" id="UP001501444"/>
    </source>
</evidence>
<keyword evidence="1" id="KW-0472">Membrane</keyword>
<feature type="transmembrane region" description="Helical" evidence="1">
    <location>
        <begin position="1232"/>
        <end position="1249"/>
    </location>
</feature>
<sequence length="1547" mass="169627">MIFPAELDFDRLVTEAVERARKDRLAMVDSAVLARLALLPEWTGGLAELLSLDAGGTLNIEALAEAGLIDTRTTVEAGGRRGRSFWLRTSERAEVGLYLRTVRRTDLRGDLDDLARAVQRLDEETIDAYRLRPWLTVVEDFLGDRTGLRLIRTVDELVDGQRLPEAVTLVAAVSVLGDILGVPLADVAKRVQWRIDRAHRSERDALYMQHYMNRREAEAAVQHLLSFDGRHWALHLRGAAGVGKTMLVRYLTSRRFLEESGGTRPVARVDFDHLPPRYPKDRPADLLLALAFDLLGHRETRAASQAHFQLVTAADALHEELHRTELLEHNVVEFERQVIDRFVDFLRELPAPPLLVLDTCEELAKLYTAGASAPAIDRTFELLEQIHDRFQGVRVLLLGRRLLVPSADPLRRAAEPRLRERPYVRVLTMHGFDATEARSYVQGRLAGTPQERHAEAVLETVARRGGDNDYNPFDLHGYCEWVRDDADLDVGALAGVPGDPLIELRILGRLGESPARRALPVAAAFGRFDVALVAPSLDRLGIDVSEAFRDLAAQEWVSTIAVGPTGMPDLIEIDPNWCGRLRVVLAAREPVDRDALGRDAAAVVRRGDLGHIPAETVEAALHLLPVAEVGAFWTDLEERVVAQREWAWAGQVSARAAGVEAQLRPDGPSILAAILATQAASRLHAGLTTDTSPIWADVASHAERHPDPAHRARLAARAALGRVGEVGVPLPSADALAAAPIAAVVAAIERLIDRGADAGPLLWHVALQERIDPVAAVALGLCRAVLSLQRDQLAGAEACEAAAAAERLRPSDRVPYADWVVPEHLLDRCRLAVLLASIAEPSVRPARAGLDRWWAEAATRPHAVDAERLMSALCALDADAEPDEKLTQAATFGYVLGRRPRHWLHQQVPPLVVAVADRLGTPAGVTLLEQHLSAVAVAGDDPDHVEQCQLALLRRCRTDRTIAHLPNIEDLARFGTPHVRAEAWLTLALIQDLVPPSVEAAGSFYGWWRTCTKDRAARSEMRDEDELFAGSAAATVADYELIRPGLSGSPPRRSAVAAALLLPHALEEYERYHIARRMATSQAPPGLPRRLVDPALVGAGEVLAIRAPKLASEVLVDAAAQMCDRSPEQAWKAAVLARLAAGRSVAALVGAARPRVRATRLARQLETRLGITPVAMGEGWRSRRRAMPGWLPRPVATNRLEVTGGRRSALALLNVILVPATAVFALRFPAVSLAGTAVLLALALLLLLARRALPVNSIGLHVSVSGRRLSTTCTTSVRRRSIVPRRSRLRPWLRHRVNPVTLDMEPPFPSLDRAFRRARRRPIRMSLSIDRTTDRWTERWEQAMGQRAESAALANVLWHRIVPIAMAAPRDCKGIAYLGPLYLAPPGTGVPPLSPLVRHMVGAPLKTWIELLFVVHDETPAEAELWRSALRLDRIASRGQVLVLHAPPIDGPARCFGADGADYLTLARAAVEAGASAVFLVPPLPDEAAARAVRLVEAAAARWDDGFRRDELLELLRDLKATVAEFEPERTPWGERPVVDVQLVMRR</sequence>
<dbReference type="InterPro" id="IPR027417">
    <property type="entry name" value="P-loop_NTPase"/>
</dbReference>